<dbReference type="EMBL" id="CAJJDP010000145">
    <property type="protein sequence ID" value="CAD8208575.1"/>
    <property type="molecule type" value="Genomic_DNA"/>
</dbReference>
<accession>A0A8S1Y3K9</accession>
<gene>
    <name evidence="1" type="ORF">POCTA_138.1.T1440132</name>
    <name evidence="2" type="ORF">POCTA_138.1.T1440134</name>
</gene>
<dbReference type="Proteomes" id="UP000683925">
    <property type="component" value="Unassembled WGS sequence"/>
</dbReference>
<organism evidence="2 3">
    <name type="scientific">Paramecium octaurelia</name>
    <dbReference type="NCBI Taxonomy" id="43137"/>
    <lineage>
        <taxon>Eukaryota</taxon>
        <taxon>Sar</taxon>
        <taxon>Alveolata</taxon>
        <taxon>Ciliophora</taxon>
        <taxon>Intramacronucleata</taxon>
        <taxon>Oligohymenophorea</taxon>
        <taxon>Peniculida</taxon>
        <taxon>Parameciidae</taxon>
        <taxon>Paramecium</taxon>
    </lineage>
</organism>
<comment type="caution">
    <text evidence="2">The sequence shown here is derived from an EMBL/GenBank/DDBJ whole genome shotgun (WGS) entry which is preliminary data.</text>
</comment>
<protein>
    <submittedName>
        <fullName evidence="2">Uncharacterized protein</fullName>
    </submittedName>
</protein>
<keyword evidence="3" id="KW-1185">Reference proteome</keyword>
<evidence type="ECO:0000313" key="2">
    <source>
        <dbReference type="EMBL" id="CAD8208579.1"/>
    </source>
</evidence>
<reference evidence="2" key="1">
    <citation type="submission" date="2021-01" db="EMBL/GenBank/DDBJ databases">
        <authorList>
            <consortium name="Genoscope - CEA"/>
            <person name="William W."/>
        </authorList>
    </citation>
    <scope>NUCLEOTIDE SEQUENCE</scope>
</reference>
<dbReference type="AlphaFoldDB" id="A0A8S1Y3K9"/>
<name>A0A8S1Y3K9_PAROT</name>
<evidence type="ECO:0000313" key="1">
    <source>
        <dbReference type="EMBL" id="CAD8208575.1"/>
    </source>
</evidence>
<sequence length="128" mass="15483">MLTINRQIIYKLPDFILNLNIDLSSPQTQIPTSFSQERSCFRCFDAIKNAKITLVENAQKTLIIQIEKEDFNFKCKQQNNIYQSQANERNILKFLLNKKEFRRKSKLLIYYRILIKKRVIRRRKIKTR</sequence>
<evidence type="ECO:0000313" key="3">
    <source>
        <dbReference type="Proteomes" id="UP000683925"/>
    </source>
</evidence>
<dbReference type="EMBL" id="CAJJDP010000145">
    <property type="protein sequence ID" value="CAD8208579.1"/>
    <property type="molecule type" value="Genomic_DNA"/>
</dbReference>
<proteinExistence type="predicted"/>